<organism evidence="1 2">
    <name type="scientific">Popillia japonica</name>
    <name type="common">Japanese beetle</name>
    <dbReference type="NCBI Taxonomy" id="7064"/>
    <lineage>
        <taxon>Eukaryota</taxon>
        <taxon>Metazoa</taxon>
        <taxon>Ecdysozoa</taxon>
        <taxon>Arthropoda</taxon>
        <taxon>Hexapoda</taxon>
        <taxon>Insecta</taxon>
        <taxon>Pterygota</taxon>
        <taxon>Neoptera</taxon>
        <taxon>Endopterygota</taxon>
        <taxon>Coleoptera</taxon>
        <taxon>Polyphaga</taxon>
        <taxon>Scarabaeiformia</taxon>
        <taxon>Scarabaeidae</taxon>
        <taxon>Rutelinae</taxon>
        <taxon>Popillia</taxon>
    </lineage>
</organism>
<name>A0AAW1IX50_POPJA</name>
<dbReference type="GO" id="GO:0000902">
    <property type="term" value="P:cell morphogenesis"/>
    <property type="evidence" value="ECO:0007669"/>
    <property type="project" value="InterPro"/>
</dbReference>
<keyword evidence="2" id="KW-1185">Reference proteome</keyword>
<dbReference type="EMBL" id="JASPKY010000498">
    <property type="protein sequence ID" value="KAK9694916.1"/>
    <property type="molecule type" value="Genomic_DNA"/>
</dbReference>
<accession>A0AAW1IX50</accession>
<dbReference type="AlphaFoldDB" id="A0AAW1IX50"/>
<evidence type="ECO:0000313" key="2">
    <source>
        <dbReference type="Proteomes" id="UP001458880"/>
    </source>
</evidence>
<dbReference type="GO" id="GO:0005938">
    <property type="term" value="C:cell cortex"/>
    <property type="evidence" value="ECO:0007669"/>
    <property type="project" value="TreeGrafter"/>
</dbReference>
<reference evidence="1 2" key="1">
    <citation type="journal article" date="2024" name="BMC Genomics">
        <title>De novo assembly and annotation of Popillia japonica's genome with initial clues to its potential as an invasive pest.</title>
        <authorList>
            <person name="Cucini C."/>
            <person name="Boschi S."/>
            <person name="Funari R."/>
            <person name="Cardaioli E."/>
            <person name="Iannotti N."/>
            <person name="Marturano G."/>
            <person name="Paoli F."/>
            <person name="Bruttini M."/>
            <person name="Carapelli A."/>
            <person name="Frati F."/>
            <person name="Nardi F."/>
        </authorList>
    </citation>
    <scope>NUCLEOTIDE SEQUENCE [LARGE SCALE GENOMIC DNA]</scope>
    <source>
        <strain evidence="1">DMR45628</strain>
    </source>
</reference>
<protein>
    <submittedName>
        <fullName evidence="1">Uncharacterized protein</fullName>
    </submittedName>
</protein>
<dbReference type="GO" id="GO:0030427">
    <property type="term" value="C:site of polarized growth"/>
    <property type="evidence" value="ECO:0007669"/>
    <property type="project" value="TreeGrafter"/>
</dbReference>
<dbReference type="PANTHER" id="PTHR12295:SF30">
    <property type="entry name" value="PROTEIN FURRY"/>
    <property type="match status" value="1"/>
</dbReference>
<sequence length="164" mass="18556">MFGRIVYNLARETVVLLLEFNPDIGPLLDWAVDRCYTGNPVVADGCFLALATIFSAKEYPCDHYTAVINVALMNTGCPRPIVRDTALQLLQLLDKRFFGAVGLLAEGDLGRQQTISLRCLMKNTRYDKYRKKLFFEGRQQTISPSDIGQQKVYNIGSVHDHNKR</sequence>
<evidence type="ECO:0000313" key="1">
    <source>
        <dbReference type="EMBL" id="KAK9694916.1"/>
    </source>
</evidence>
<comment type="caution">
    <text evidence="1">The sequence shown here is derived from an EMBL/GenBank/DDBJ whole genome shotgun (WGS) entry which is preliminary data.</text>
</comment>
<dbReference type="Proteomes" id="UP001458880">
    <property type="component" value="Unassembled WGS sequence"/>
</dbReference>
<proteinExistence type="predicted"/>
<dbReference type="GO" id="GO:0031175">
    <property type="term" value="P:neuron projection development"/>
    <property type="evidence" value="ECO:0007669"/>
    <property type="project" value="TreeGrafter"/>
</dbReference>
<gene>
    <name evidence="1" type="ORF">QE152_g33207</name>
</gene>
<dbReference type="PANTHER" id="PTHR12295">
    <property type="entry name" value="FURRY-RELATED"/>
    <property type="match status" value="1"/>
</dbReference>
<dbReference type="InterPro" id="IPR039867">
    <property type="entry name" value="Furry/Tao3/Mor2"/>
</dbReference>